<dbReference type="CDD" id="cd02209">
    <property type="entry name" value="cupin_XRE_C"/>
    <property type="match status" value="1"/>
</dbReference>
<protein>
    <submittedName>
        <fullName evidence="3">XRE family transcriptional regulator</fullName>
    </submittedName>
</protein>
<evidence type="ECO:0000313" key="3">
    <source>
        <dbReference type="EMBL" id="GAA4696136.1"/>
    </source>
</evidence>
<name>A0ABP8WVC1_9ACTN</name>
<proteinExistence type="predicted"/>
<dbReference type="InterPro" id="IPR001387">
    <property type="entry name" value="Cro/C1-type_HTH"/>
</dbReference>
<dbReference type="Proteomes" id="UP001500621">
    <property type="component" value="Unassembled WGS sequence"/>
</dbReference>
<dbReference type="SMART" id="SM00530">
    <property type="entry name" value="HTH_XRE"/>
    <property type="match status" value="1"/>
</dbReference>
<evidence type="ECO:0000313" key="4">
    <source>
        <dbReference type="Proteomes" id="UP001500621"/>
    </source>
</evidence>
<keyword evidence="4" id="KW-1185">Reference proteome</keyword>
<dbReference type="Gene3D" id="1.10.260.40">
    <property type="entry name" value="lambda repressor-like DNA-binding domains"/>
    <property type="match status" value="1"/>
</dbReference>
<dbReference type="Gene3D" id="2.60.120.10">
    <property type="entry name" value="Jelly Rolls"/>
    <property type="match status" value="1"/>
</dbReference>
<feature type="domain" description="HTH cro/C1-type" evidence="2">
    <location>
        <begin position="12"/>
        <end position="66"/>
    </location>
</feature>
<dbReference type="InterPro" id="IPR010982">
    <property type="entry name" value="Lambda_DNA-bd_dom_sf"/>
</dbReference>
<dbReference type="CDD" id="cd00093">
    <property type="entry name" value="HTH_XRE"/>
    <property type="match status" value="1"/>
</dbReference>
<dbReference type="InterPro" id="IPR050807">
    <property type="entry name" value="TransReg_Diox_bact_type"/>
</dbReference>
<dbReference type="EMBL" id="BAABIM010000004">
    <property type="protein sequence ID" value="GAA4696136.1"/>
    <property type="molecule type" value="Genomic_DNA"/>
</dbReference>
<sequence length="177" mass="18435">MDDASLAVGARVRALRQERGLSLTALADAAGIGKGSLSELENGGRNPTLATLYAIASPLGVPLGALLDFREGARVDGDGVETTLLHTEHGDGRTSEVYLLRVAAGVTRRSGPHSTWVVEQLVVLEGTCEVAHGDPGEEVVVTLGPGGTTRLPGDVPHRYTALGPDDVRAIDVIVTPW</sequence>
<dbReference type="InterPro" id="IPR011051">
    <property type="entry name" value="RmlC_Cupin_sf"/>
</dbReference>
<evidence type="ECO:0000259" key="2">
    <source>
        <dbReference type="PROSITE" id="PS50943"/>
    </source>
</evidence>
<reference evidence="4" key="1">
    <citation type="journal article" date="2019" name="Int. J. Syst. Evol. Microbiol.">
        <title>The Global Catalogue of Microorganisms (GCM) 10K type strain sequencing project: providing services to taxonomists for standard genome sequencing and annotation.</title>
        <authorList>
            <consortium name="The Broad Institute Genomics Platform"/>
            <consortium name="The Broad Institute Genome Sequencing Center for Infectious Disease"/>
            <person name="Wu L."/>
            <person name="Ma J."/>
        </authorList>
    </citation>
    <scope>NUCLEOTIDE SEQUENCE [LARGE SCALE GENOMIC DNA]</scope>
    <source>
        <strain evidence="4">JCM 18127</strain>
    </source>
</reference>
<dbReference type="PANTHER" id="PTHR46797">
    <property type="entry name" value="HTH-TYPE TRANSCRIPTIONAL REGULATOR"/>
    <property type="match status" value="1"/>
</dbReference>
<gene>
    <name evidence="3" type="ORF">GCM10023226_38170</name>
</gene>
<keyword evidence="1" id="KW-0238">DNA-binding</keyword>
<dbReference type="SUPFAM" id="SSF51182">
    <property type="entry name" value="RmlC-like cupins"/>
    <property type="match status" value="1"/>
</dbReference>
<accession>A0ABP8WVC1</accession>
<dbReference type="RefSeq" id="WP_345269550.1">
    <property type="nucleotide sequence ID" value="NZ_BAABIM010000004.1"/>
</dbReference>
<dbReference type="SUPFAM" id="SSF47413">
    <property type="entry name" value="lambda repressor-like DNA-binding domains"/>
    <property type="match status" value="1"/>
</dbReference>
<organism evidence="3 4">
    <name type="scientific">Nocardioides nanhaiensis</name>
    <dbReference type="NCBI Taxonomy" id="1476871"/>
    <lineage>
        <taxon>Bacteria</taxon>
        <taxon>Bacillati</taxon>
        <taxon>Actinomycetota</taxon>
        <taxon>Actinomycetes</taxon>
        <taxon>Propionibacteriales</taxon>
        <taxon>Nocardioidaceae</taxon>
        <taxon>Nocardioides</taxon>
    </lineage>
</organism>
<dbReference type="InterPro" id="IPR014710">
    <property type="entry name" value="RmlC-like_jellyroll"/>
</dbReference>
<dbReference type="Pfam" id="PF01381">
    <property type="entry name" value="HTH_3"/>
    <property type="match status" value="1"/>
</dbReference>
<evidence type="ECO:0000256" key="1">
    <source>
        <dbReference type="ARBA" id="ARBA00023125"/>
    </source>
</evidence>
<dbReference type="PROSITE" id="PS50943">
    <property type="entry name" value="HTH_CROC1"/>
    <property type="match status" value="1"/>
</dbReference>
<dbReference type="PANTHER" id="PTHR46797:SF1">
    <property type="entry name" value="METHYLPHOSPHONATE SYNTHASE"/>
    <property type="match status" value="1"/>
</dbReference>
<comment type="caution">
    <text evidence="3">The sequence shown here is derived from an EMBL/GenBank/DDBJ whole genome shotgun (WGS) entry which is preliminary data.</text>
</comment>